<dbReference type="Gene3D" id="3.40.50.620">
    <property type="entry name" value="HUPs"/>
    <property type="match status" value="1"/>
</dbReference>
<dbReference type="Pfam" id="PF00582">
    <property type="entry name" value="Usp"/>
    <property type="match status" value="1"/>
</dbReference>
<dbReference type="CDD" id="cd23659">
    <property type="entry name" value="USP_At3g01520-like"/>
    <property type="match status" value="1"/>
</dbReference>
<feature type="compositionally biased region" description="Polar residues" evidence="1">
    <location>
        <begin position="207"/>
        <end position="219"/>
    </location>
</feature>
<dbReference type="VEuPathDB" id="FungiDB:TREMEDRAFT_69603"/>
<dbReference type="InParanoid" id="A0A4Q1BE02"/>
<gene>
    <name evidence="3" type="ORF">M231_06569</name>
</gene>
<comment type="caution">
    <text evidence="3">The sequence shown here is derived from an EMBL/GenBank/DDBJ whole genome shotgun (WGS) entry which is preliminary data.</text>
</comment>
<name>A0A4Q1BE02_TREME</name>
<dbReference type="PRINTS" id="PR01438">
    <property type="entry name" value="UNVRSLSTRESS"/>
</dbReference>
<feature type="region of interest" description="Disordered" evidence="1">
    <location>
        <begin position="629"/>
        <end position="687"/>
    </location>
</feature>
<sequence>MAPMNRSFSLPVSLPDRVSRLKVFSGAAGKDEVSSGSLRRVSSPLAPLQSVPEGIKVSHSANLNDPAANVVDSPAEEIKSDINLPAKKSRRGSLRAFVTRTRKSVDFSNQKDKEKDKDVADKIEKPDSLGLTIERTLTQDSSTSSTTPTPLLNPTSLPNPPPLTPSYDDQTSHLIIGAMSRKKTDSKSIENKRPSATGAALAAIGLKSSSLGSATPSSRPITPPKPTDPLPTIKTPKPSILLPSKPIGSTPRTEKEERGRQARAPSPFFRARSRRDKARERDQSPHIGALPNDKDAESDGESVVAVGKFRPQASAFDGDEPGVVIQDQDSSDSEDEETPGEVEFDALDDVDIFDEKTMANTKANAFFIPGVAADEDGVEIEGLPPAQDSDNRSVFDNFGEEIEQDLLGEGPNVIVPPPSLFPVHQAATAKRQKSLKSGMELVTGLPAFARDRCTMTLTQGDPDGALEKSGKRLRRYVVLSDLSDESRYALEWAIGTVARDGDELFVISVKEDESKVDPKSWNNADRVQKLRVQKERQGGVQILVRQVNSLLSRTRLQITVTCQYLHAKNARHMLLDLVDFLEPTMVIVGSRGLGEIKGILLGSTSHYLVQKSSVPVMVARRRLLRPLRKTNPANLRHSPRVSLASASIEKAASSKQEDEIVDVAKEEGAEEGPVSEVSRAMESRESL</sequence>
<evidence type="ECO:0000256" key="1">
    <source>
        <dbReference type="SAM" id="MobiDB-lite"/>
    </source>
</evidence>
<evidence type="ECO:0000259" key="2">
    <source>
        <dbReference type="Pfam" id="PF00582"/>
    </source>
</evidence>
<dbReference type="SUPFAM" id="SSF52402">
    <property type="entry name" value="Adenine nucleotide alpha hydrolases-like"/>
    <property type="match status" value="1"/>
</dbReference>
<feature type="region of interest" description="Disordered" evidence="1">
    <location>
        <begin position="29"/>
        <end position="51"/>
    </location>
</feature>
<dbReference type="PANTHER" id="PTHR46100">
    <property type="entry name" value="IMP2'P"/>
    <property type="match status" value="1"/>
</dbReference>
<dbReference type="InterPro" id="IPR006015">
    <property type="entry name" value="Universal_stress_UspA"/>
</dbReference>
<feature type="compositionally biased region" description="Basic and acidic residues" evidence="1">
    <location>
        <begin position="182"/>
        <end position="193"/>
    </location>
</feature>
<dbReference type="Proteomes" id="UP000289152">
    <property type="component" value="Unassembled WGS sequence"/>
</dbReference>
<dbReference type="InterPro" id="IPR006016">
    <property type="entry name" value="UspA"/>
</dbReference>
<feature type="domain" description="UspA" evidence="2">
    <location>
        <begin position="475"/>
        <end position="620"/>
    </location>
</feature>
<dbReference type="OrthoDB" id="992776at2759"/>
<dbReference type="AlphaFoldDB" id="A0A4Q1BE02"/>
<feature type="compositionally biased region" description="Acidic residues" evidence="1">
    <location>
        <begin position="329"/>
        <end position="340"/>
    </location>
</feature>
<feature type="compositionally biased region" description="Low complexity" evidence="1">
    <location>
        <begin position="141"/>
        <end position="156"/>
    </location>
</feature>
<protein>
    <recommendedName>
        <fullName evidence="2">UspA domain-containing protein</fullName>
    </recommendedName>
</protein>
<dbReference type="STRING" id="5217.A0A4Q1BE02"/>
<keyword evidence="4" id="KW-1185">Reference proteome</keyword>
<feature type="compositionally biased region" description="Basic and acidic residues" evidence="1">
    <location>
        <begin position="655"/>
        <end position="667"/>
    </location>
</feature>
<dbReference type="EMBL" id="SDIL01000106">
    <property type="protein sequence ID" value="RXK36164.1"/>
    <property type="molecule type" value="Genomic_DNA"/>
</dbReference>
<organism evidence="3 4">
    <name type="scientific">Tremella mesenterica</name>
    <name type="common">Jelly fungus</name>
    <dbReference type="NCBI Taxonomy" id="5217"/>
    <lineage>
        <taxon>Eukaryota</taxon>
        <taxon>Fungi</taxon>
        <taxon>Dikarya</taxon>
        <taxon>Basidiomycota</taxon>
        <taxon>Agaricomycotina</taxon>
        <taxon>Tremellomycetes</taxon>
        <taxon>Tremellales</taxon>
        <taxon>Tremellaceae</taxon>
        <taxon>Tremella</taxon>
    </lineage>
</organism>
<accession>A0A4Q1BE02</accession>
<reference evidence="3 4" key="1">
    <citation type="submission" date="2016-06" db="EMBL/GenBank/DDBJ databases">
        <title>Evolution of pathogenesis and genome organization in the Tremellales.</title>
        <authorList>
            <person name="Cuomo C."/>
            <person name="Litvintseva A."/>
            <person name="Heitman J."/>
            <person name="Chen Y."/>
            <person name="Sun S."/>
            <person name="Springer D."/>
            <person name="Dromer F."/>
            <person name="Young S."/>
            <person name="Zeng Q."/>
            <person name="Chapman S."/>
            <person name="Gujja S."/>
            <person name="Saif S."/>
            <person name="Birren B."/>
        </authorList>
    </citation>
    <scope>NUCLEOTIDE SEQUENCE [LARGE SCALE GENOMIC DNA]</scope>
    <source>
        <strain evidence="3 4">ATCC 28783</strain>
    </source>
</reference>
<dbReference type="InterPro" id="IPR014729">
    <property type="entry name" value="Rossmann-like_a/b/a_fold"/>
</dbReference>
<dbReference type="PANTHER" id="PTHR46100:SF4">
    <property type="entry name" value="USPA DOMAIN-CONTAINING PROTEIN"/>
    <property type="match status" value="1"/>
</dbReference>
<evidence type="ECO:0000313" key="4">
    <source>
        <dbReference type="Proteomes" id="UP000289152"/>
    </source>
</evidence>
<feature type="compositionally biased region" description="Basic and acidic residues" evidence="1">
    <location>
        <begin position="103"/>
        <end position="127"/>
    </location>
</feature>
<feature type="compositionally biased region" description="Low complexity" evidence="1">
    <location>
        <begin position="642"/>
        <end position="654"/>
    </location>
</feature>
<feature type="region of interest" description="Disordered" evidence="1">
    <location>
        <begin position="101"/>
        <end position="340"/>
    </location>
</feature>
<evidence type="ECO:0000313" key="3">
    <source>
        <dbReference type="EMBL" id="RXK36164.1"/>
    </source>
</evidence>
<proteinExistence type="predicted"/>